<evidence type="ECO:0000256" key="1">
    <source>
        <dbReference type="SAM" id="MobiDB-lite"/>
    </source>
</evidence>
<evidence type="ECO:0008006" key="5">
    <source>
        <dbReference type="Google" id="ProtNLM"/>
    </source>
</evidence>
<feature type="region of interest" description="Disordered" evidence="1">
    <location>
        <begin position="485"/>
        <end position="506"/>
    </location>
</feature>
<feature type="chain" id="PRO_5015720954" description="Glycoprotein X" evidence="2">
    <location>
        <begin position="20"/>
        <end position="812"/>
    </location>
</feature>
<feature type="compositionally biased region" description="Polar residues" evidence="1">
    <location>
        <begin position="695"/>
        <end position="712"/>
    </location>
</feature>
<protein>
    <recommendedName>
        <fullName evidence="5">Glycoprotein X</fullName>
    </recommendedName>
</protein>
<feature type="compositionally biased region" description="Polar residues" evidence="1">
    <location>
        <begin position="597"/>
        <end position="631"/>
    </location>
</feature>
<feature type="compositionally biased region" description="Polar residues" evidence="1">
    <location>
        <begin position="57"/>
        <end position="66"/>
    </location>
</feature>
<name>A0A2S4L6M0_9HYPO</name>
<dbReference type="STRING" id="94208.A0A2S4L6M0"/>
<dbReference type="AlphaFoldDB" id="A0A2S4L6M0"/>
<dbReference type="PANTHER" id="PTHR38122:SF1">
    <property type="entry name" value="GLYCOPROTEIN X"/>
    <property type="match status" value="1"/>
</dbReference>
<evidence type="ECO:0000313" key="4">
    <source>
        <dbReference type="Proteomes" id="UP000237481"/>
    </source>
</evidence>
<feature type="signal peptide" evidence="2">
    <location>
        <begin position="1"/>
        <end position="19"/>
    </location>
</feature>
<gene>
    <name evidence="3" type="ORF">TPAR_01739</name>
</gene>
<feature type="compositionally biased region" description="Polar residues" evidence="1">
    <location>
        <begin position="762"/>
        <end position="777"/>
    </location>
</feature>
<comment type="caution">
    <text evidence="3">The sequence shown here is derived from an EMBL/GenBank/DDBJ whole genome shotgun (WGS) entry which is preliminary data.</text>
</comment>
<reference evidence="3 4" key="1">
    <citation type="submission" date="2018-01" db="EMBL/GenBank/DDBJ databases">
        <title>Harnessing the power of phylogenomics to disentangle the directionality and signatures of interkingdom host jumping in the parasitic fungal genus Tolypocladium.</title>
        <authorList>
            <person name="Quandt C.A."/>
            <person name="Patterson W."/>
            <person name="Spatafora J.W."/>
        </authorList>
    </citation>
    <scope>NUCLEOTIDE SEQUENCE [LARGE SCALE GENOMIC DNA]</scope>
    <source>
        <strain evidence="3 4">NRBC 100945</strain>
    </source>
</reference>
<dbReference type="EMBL" id="PKSG01000178">
    <property type="protein sequence ID" value="POR38058.1"/>
    <property type="molecule type" value="Genomic_DNA"/>
</dbReference>
<evidence type="ECO:0000256" key="2">
    <source>
        <dbReference type="SAM" id="SignalP"/>
    </source>
</evidence>
<feature type="compositionally biased region" description="Low complexity" evidence="1">
    <location>
        <begin position="632"/>
        <end position="694"/>
    </location>
</feature>
<keyword evidence="2" id="KW-0732">Signal</keyword>
<dbReference type="OrthoDB" id="5414836at2759"/>
<feature type="region of interest" description="Disordered" evidence="1">
    <location>
        <begin position="594"/>
        <end position="784"/>
    </location>
</feature>
<sequence length="812" mass="85460">MRFGAALWALGALASTVFASPDNGTVEASLFAPDRMLRVEMFSADKSGFRLARRPPTDSNPATSPRSMRHRRSVTPFMQIDRLLNLVTEQVLATTTQHDISTKLEYTTQFVTTTTTSTFENSFPVTVTAVKNCVPKSNHQPSRPTAAHADRRDAATFSDMYCETITTTEWRTTTTTTDVTVIKPSVSTKTMIVPAISVVPTTVEDTRTVTQVHTTSTTVWLPTTYTQTTSFSTKYPVTITSDHTVVTTSISTAFITTVSTFTTSYPVVTQVTKLITETATVTAPGQLTTLTLPGETRTLPGSTIVSTLTKELPGQTITVTRGGTTFTTTLPGTTAITTTTVVIGPTTVSVPARTATVSPIFAVTVCPSPTGSSAPLPTDSDLTLGCKPGFVCNPPKPNGCNLWPGPPPKEFLCHPQDCIRSPPFTNTTWKKNETGYYPPSYAYFNLNPEAFGLSYDIFEFKARERVEDGHTKTITTGNWASQTSLSDWPRASDASTRVPPPPYGKEHERRELHIFGKRAVTPSVCFDDCNNAWLIAQSIGKTDELCKGGSSFREGYNACAKCILDNTGATKDTIRDYVEPEFAQYLDFCNGKRPRPTASSATGPDSAVTSLPPVGTSTQAQTSQTDFTPIGSTTSKRTTRSTAAKSTPSNPSVNTTTSAAEPSSTTAPSSSNAATTTKSQPRSSQSVEPSSAASTASQTEGTGGANSATSVAATGPRTAAPPMSAGRRSSTERNGSSGGSSASGTAPQGSSASSRLPGGGSETPSQGLGKTTNSGVASGTGFPTQPAVVTAAAPRLATSSALMMVALAAFLA</sequence>
<feature type="region of interest" description="Disordered" evidence="1">
    <location>
        <begin position="50"/>
        <end position="70"/>
    </location>
</feature>
<evidence type="ECO:0000313" key="3">
    <source>
        <dbReference type="EMBL" id="POR38058.1"/>
    </source>
</evidence>
<keyword evidence="4" id="KW-1185">Reference proteome</keyword>
<accession>A0A2S4L6M0</accession>
<organism evidence="3 4">
    <name type="scientific">Tolypocladium paradoxum</name>
    <dbReference type="NCBI Taxonomy" id="94208"/>
    <lineage>
        <taxon>Eukaryota</taxon>
        <taxon>Fungi</taxon>
        <taxon>Dikarya</taxon>
        <taxon>Ascomycota</taxon>
        <taxon>Pezizomycotina</taxon>
        <taxon>Sordariomycetes</taxon>
        <taxon>Hypocreomycetidae</taxon>
        <taxon>Hypocreales</taxon>
        <taxon>Ophiocordycipitaceae</taxon>
        <taxon>Tolypocladium</taxon>
    </lineage>
</organism>
<feature type="compositionally biased region" description="Low complexity" evidence="1">
    <location>
        <begin position="739"/>
        <end position="754"/>
    </location>
</feature>
<proteinExistence type="predicted"/>
<dbReference type="Proteomes" id="UP000237481">
    <property type="component" value="Unassembled WGS sequence"/>
</dbReference>
<dbReference type="PANTHER" id="PTHR38122">
    <property type="entry name" value="GLYCOPROTEIN X"/>
    <property type="match status" value="1"/>
</dbReference>